<protein>
    <recommendedName>
        <fullName evidence="1">Reverse transcriptase domain-containing protein</fullName>
    </recommendedName>
</protein>
<sequence>MFAWSPSDKPGIDPNIIYHRLYVNPACKPVAQKRRNFAPERVAIIEAEIDKLLAAGFIEELLSFMDACSGYNQILMHEDDKAKTSFIIERGTYCYKVMPFGLKNAGATYQRLVNKIFNEQSGKTMEDYMDNMLVKAPKRADRIRNLAESFSLLRQNRMKLNPSKCTFGVSFGRFLGYLVRQRGIEAHPRQIKAILEMKSPSTVKEIQSLTGRAAALNRFLSRSIDKCRPFFKALKKGQRDKWDEECEVAFQNMKTYLTSPPLLSKPFPGEDLFVYLVVSNSAIIQLSSEKSWGPNICFYKKAGTPLPSSSSHRHDRLFFEINPPQP</sequence>
<proteinExistence type="predicted"/>
<dbReference type="InterPro" id="IPR000477">
    <property type="entry name" value="RT_dom"/>
</dbReference>
<dbReference type="Gene3D" id="3.10.10.10">
    <property type="entry name" value="HIV Type 1 Reverse Transcriptase, subunit A, domain 1"/>
    <property type="match status" value="2"/>
</dbReference>
<keyword evidence="3" id="KW-1185">Reference proteome</keyword>
<organism evidence="2 3">
    <name type="scientific">Prunus dulcis</name>
    <name type="common">Almond</name>
    <name type="synonym">Amygdalus dulcis</name>
    <dbReference type="NCBI Taxonomy" id="3755"/>
    <lineage>
        <taxon>Eukaryota</taxon>
        <taxon>Viridiplantae</taxon>
        <taxon>Streptophyta</taxon>
        <taxon>Embryophyta</taxon>
        <taxon>Tracheophyta</taxon>
        <taxon>Spermatophyta</taxon>
        <taxon>Magnoliopsida</taxon>
        <taxon>eudicotyledons</taxon>
        <taxon>Gunneridae</taxon>
        <taxon>Pentapetalae</taxon>
        <taxon>rosids</taxon>
        <taxon>fabids</taxon>
        <taxon>Rosales</taxon>
        <taxon>Rosaceae</taxon>
        <taxon>Amygdaloideae</taxon>
        <taxon>Amygdaleae</taxon>
        <taxon>Prunus</taxon>
    </lineage>
</organism>
<dbReference type="EMBL" id="JAJFAZ020000005">
    <property type="protein sequence ID" value="KAI5328167.1"/>
    <property type="molecule type" value="Genomic_DNA"/>
</dbReference>
<dbReference type="AlphaFoldDB" id="A0AAD4VQ18"/>
<dbReference type="Pfam" id="PF00078">
    <property type="entry name" value="RVT_1"/>
    <property type="match status" value="1"/>
</dbReference>
<name>A0AAD4VQ18_PRUDU</name>
<evidence type="ECO:0000313" key="3">
    <source>
        <dbReference type="Proteomes" id="UP001054821"/>
    </source>
</evidence>
<dbReference type="InterPro" id="IPR043502">
    <property type="entry name" value="DNA/RNA_pol_sf"/>
</dbReference>
<dbReference type="InterPro" id="IPR043128">
    <property type="entry name" value="Rev_trsase/Diguanyl_cyclase"/>
</dbReference>
<evidence type="ECO:0000259" key="1">
    <source>
        <dbReference type="Pfam" id="PF00078"/>
    </source>
</evidence>
<dbReference type="Gene3D" id="3.30.70.270">
    <property type="match status" value="2"/>
</dbReference>
<dbReference type="PANTHER" id="PTHR24559:SF431">
    <property type="entry name" value="RNA-DIRECTED DNA POLYMERASE HOMOLOG"/>
    <property type="match status" value="1"/>
</dbReference>
<accession>A0AAD4VQ18</accession>
<reference evidence="2 3" key="1">
    <citation type="journal article" date="2022" name="G3 (Bethesda)">
        <title>Whole-genome sequence and methylome profiling of the almond [Prunus dulcis (Mill.) D.A. Webb] cultivar 'Nonpareil'.</title>
        <authorList>
            <person name="D'Amico-Willman K.M."/>
            <person name="Ouma W.Z."/>
            <person name="Meulia T."/>
            <person name="Sideli G.M."/>
            <person name="Gradziel T.M."/>
            <person name="Fresnedo-Ramirez J."/>
        </authorList>
    </citation>
    <scope>NUCLEOTIDE SEQUENCE [LARGE SCALE GENOMIC DNA]</scope>
    <source>
        <strain evidence="2">Clone GOH B32 T37-40</strain>
    </source>
</reference>
<dbReference type="SUPFAM" id="SSF56672">
    <property type="entry name" value="DNA/RNA polymerases"/>
    <property type="match status" value="1"/>
</dbReference>
<dbReference type="PANTHER" id="PTHR24559">
    <property type="entry name" value="TRANSPOSON TY3-I GAG-POL POLYPROTEIN"/>
    <property type="match status" value="1"/>
</dbReference>
<dbReference type="CDD" id="cd01647">
    <property type="entry name" value="RT_LTR"/>
    <property type="match status" value="1"/>
</dbReference>
<comment type="caution">
    <text evidence="2">The sequence shown here is derived from an EMBL/GenBank/DDBJ whole genome shotgun (WGS) entry which is preliminary data.</text>
</comment>
<dbReference type="InterPro" id="IPR053134">
    <property type="entry name" value="RNA-dir_DNA_polymerase"/>
</dbReference>
<evidence type="ECO:0000313" key="2">
    <source>
        <dbReference type="EMBL" id="KAI5328167.1"/>
    </source>
</evidence>
<dbReference type="Proteomes" id="UP001054821">
    <property type="component" value="Chromosome 5"/>
</dbReference>
<gene>
    <name evidence="2" type="ORF">L3X38_027563</name>
</gene>
<feature type="domain" description="Reverse transcriptase" evidence="1">
    <location>
        <begin position="60"/>
        <end position="177"/>
    </location>
</feature>